<dbReference type="EMBL" id="JAXIVU010000004">
    <property type="protein sequence ID" value="MDY7218854.1"/>
    <property type="molecule type" value="Genomic_DNA"/>
</dbReference>
<evidence type="ECO:0000256" key="1">
    <source>
        <dbReference type="ARBA" id="ARBA00004429"/>
    </source>
</evidence>
<keyword evidence="7 10" id="KW-0029">Amino-acid transport</keyword>
<dbReference type="InterPro" id="IPR013059">
    <property type="entry name" value="Trp_tyr_transpt"/>
</dbReference>
<dbReference type="PIRSF" id="PIRSF006060">
    <property type="entry name" value="AA_transporter"/>
    <property type="match status" value="1"/>
</dbReference>
<evidence type="ECO:0000256" key="5">
    <source>
        <dbReference type="ARBA" id="ARBA00022519"/>
    </source>
</evidence>
<evidence type="ECO:0000313" key="11">
    <source>
        <dbReference type="EMBL" id="MDY7218854.1"/>
    </source>
</evidence>
<dbReference type="Proteomes" id="UP001294570">
    <property type="component" value="Unassembled WGS sequence"/>
</dbReference>
<keyword evidence="6 10" id="KW-0812">Transmembrane</keyword>
<dbReference type="PROSITE" id="PS00594">
    <property type="entry name" value="AROMATIC_AA_PERMEASE_1"/>
    <property type="match status" value="1"/>
</dbReference>
<evidence type="ECO:0000256" key="4">
    <source>
        <dbReference type="ARBA" id="ARBA00022475"/>
    </source>
</evidence>
<feature type="transmembrane region" description="Helical" evidence="10">
    <location>
        <begin position="394"/>
        <end position="413"/>
    </location>
</feature>
<proteinExistence type="inferred from homology"/>
<keyword evidence="8 10" id="KW-1133">Transmembrane helix</keyword>
<comment type="subcellular location">
    <subcellularLocation>
        <location evidence="1 10">Cell inner membrane</location>
        <topology evidence="1 10">Multi-pass membrane protein</topology>
    </subcellularLocation>
</comment>
<name>A0ABU5GQ15_9GAMM</name>
<evidence type="ECO:0000256" key="7">
    <source>
        <dbReference type="ARBA" id="ARBA00022970"/>
    </source>
</evidence>
<organism evidence="11 12">
    <name type="scientific">Denitrificimonas halotolerans</name>
    <dbReference type="NCBI Taxonomy" id="3098930"/>
    <lineage>
        <taxon>Bacteria</taxon>
        <taxon>Pseudomonadati</taxon>
        <taxon>Pseudomonadota</taxon>
        <taxon>Gammaproteobacteria</taxon>
        <taxon>Pseudomonadales</taxon>
        <taxon>Pseudomonadaceae</taxon>
        <taxon>Denitrificimonas</taxon>
    </lineage>
</organism>
<dbReference type="Gene3D" id="1.20.1740.10">
    <property type="entry name" value="Amino acid/polyamine transporter I"/>
    <property type="match status" value="1"/>
</dbReference>
<dbReference type="PANTHER" id="PTHR46997:SF1">
    <property type="entry name" value="LOW AFFINITY TRYPTOPHAN PERMEASE-RELATED"/>
    <property type="match status" value="1"/>
</dbReference>
<feature type="transmembrane region" description="Helical" evidence="10">
    <location>
        <begin position="354"/>
        <end position="374"/>
    </location>
</feature>
<feature type="transmembrane region" description="Helical" evidence="10">
    <location>
        <begin position="37"/>
        <end position="66"/>
    </location>
</feature>
<keyword evidence="4 10" id="KW-1003">Cell membrane</keyword>
<dbReference type="RefSeq" id="WP_321552949.1">
    <property type="nucleotide sequence ID" value="NZ_JAXIVU010000004.1"/>
</dbReference>
<feature type="transmembrane region" description="Helical" evidence="10">
    <location>
        <begin position="86"/>
        <end position="108"/>
    </location>
</feature>
<keyword evidence="5 10" id="KW-0997">Cell inner membrane</keyword>
<dbReference type="PANTHER" id="PTHR46997">
    <property type="entry name" value="LOW AFFINITY TRYPTOPHAN PERMEASE-RELATED"/>
    <property type="match status" value="1"/>
</dbReference>
<gene>
    <name evidence="11" type="ORF">TOI97_04625</name>
</gene>
<dbReference type="PRINTS" id="PR00166">
    <property type="entry name" value="AROAAPRMEASE"/>
</dbReference>
<feature type="transmembrane region" description="Helical" evidence="10">
    <location>
        <begin position="295"/>
        <end position="316"/>
    </location>
</feature>
<evidence type="ECO:0000256" key="10">
    <source>
        <dbReference type="RuleBase" id="RU367149"/>
    </source>
</evidence>
<comment type="caution">
    <text evidence="11">The sequence shown here is derived from an EMBL/GenBank/DDBJ whole genome shotgun (WGS) entry which is preliminary data.</text>
</comment>
<dbReference type="InterPro" id="IPR013061">
    <property type="entry name" value="Trp/try_permease_CS"/>
</dbReference>
<feature type="transmembrane region" description="Helical" evidence="10">
    <location>
        <begin position="161"/>
        <end position="181"/>
    </location>
</feature>
<feature type="transmembrane region" description="Helical" evidence="10">
    <location>
        <begin position="201"/>
        <end position="224"/>
    </location>
</feature>
<dbReference type="InterPro" id="IPR018227">
    <property type="entry name" value="Amino_acid_transport_2"/>
</dbReference>
<sequence length="423" mass="46257">MSIILTKQNPTRLGGMMIIAGTAIGAGMLANPTATSGVWFVGSVLTLFYVWWCMYLSGLMLLEATLHFPQGASFHTVVRGLLGPRWSALTGLSVAFVLYSLTYAYIFVGGGLTQSSLLTVTEWVSGRPLAISREFSSVVFLLVLAIPIWSSTKLVGHFSTVLISGMLISFFLSNGSLLHSVTLEVLFDRSTHESQHYWRYVWAALPVCLASFGFHGNVPSLVSYYNKESKPVARSILWGSLLALGVYLLWQLAVQGNLPRGEFAPVIAEGGDVTALLAALGQYVTTDAVARFLNAFAFMAIASSFLGVTLGLFDYLRDLFTFTDTPLGRLKTASVTYFPPLLACLFFPTGFVKVMGYVGLMAAIWAVLVPALLVKAARQKFTEPYGYRVQGGMWLVYFVMLFALIVFSVQVLLQMNLIPEFIG</sequence>
<comment type="function">
    <text evidence="10">Involved in transporting aromatic amino acids across the cytoplasmic membrane.</text>
</comment>
<reference evidence="11 12" key="1">
    <citation type="submission" date="2023-12" db="EMBL/GenBank/DDBJ databases">
        <title>Denitrificimonas halotolerans sp. nov.,a novel species isolated from landfill leachate.</title>
        <authorList>
            <person name="Wang S."/>
        </authorList>
    </citation>
    <scope>NUCLEOTIDE SEQUENCE [LARGE SCALE GENOMIC DNA]</scope>
    <source>
        <strain evidence="11 12">JX-1</strain>
    </source>
</reference>
<dbReference type="Pfam" id="PF03222">
    <property type="entry name" value="Trp_Tyr_perm"/>
    <property type="match status" value="1"/>
</dbReference>
<evidence type="ECO:0000256" key="6">
    <source>
        <dbReference type="ARBA" id="ARBA00022692"/>
    </source>
</evidence>
<feature type="transmembrane region" description="Helical" evidence="10">
    <location>
        <begin position="328"/>
        <end position="348"/>
    </location>
</feature>
<keyword evidence="3 10" id="KW-0813">Transport</keyword>
<feature type="transmembrane region" description="Helical" evidence="10">
    <location>
        <begin position="12"/>
        <end position="31"/>
    </location>
</feature>
<keyword evidence="12" id="KW-1185">Reference proteome</keyword>
<evidence type="ECO:0000256" key="8">
    <source>
        <dbReference type="ARBA" id="ARBA00022989"/>
    </source>
</evidence>
<evidence type="ECO:0000313" key="12">
    <source>
        <dbReference type="Proteomes" id="UP001294570"/>
    </source>
</evidence>
<keyword evidence="9 10" id="KW-0472">Membrane</keyword>
<accession>A0ABU5GQ15</accession>
<evidence type="ECO:0000256" key="3">
    <source>
        <dbReference type="ARBA" id="ARBA00022448"/>
    </source>
</evidence>
<feature type="transmembrane region" description="Helical" evidence="10">
    <location>
        <begin position="128"/>
        <end position="149"/>
    </location>
</feature>
<evidence type="ECO:0000256" key="9">
    <source>
        <dbReference type="ARBA" id="ARBA00023136"/>
    </source>
</evidence>
<evidence type="ECO:0000256" key="2">
    <source>
        <dbReference type="ARBA" id="ARBA00005452"/>
    </source>
</evidence>
<comment type="similarity">
    <text evidence="2 10">Belongs to the amino acid/polyamine transporter 2 family. Mtr/TnaB/TyrP permease subfamily.</text>
</comment>
<feature type="transmembrane region" description="Helical" evidence="10">
    <location>
        <begin position="236"/>
        <end position="253"/>
    </location>
</feature>
<dbReference type="NCBIfam" id="TIGR00837">
    <property type="entry name" value="araaP"/>
    <property type="match status" value="1"/>
</dbReference>
<protein>
    <recommendedName>
        <fullName evidence="10">Aromatic amino acid permease</fullName>
    </recommendedName>
</protein>